<dbReference type="InterPro" id="IPR010023">
    <property type="entry name" value="KdsC_fam"/>
</dbReference>
<evidence type="ECO:0000256" key="6">
    <source>
        <dbReference type="ARBA" id="ARBA00022842"/>
    </source>
</evidence>
<name>A0A4P8L4Y2_9BACT</name>
<keyword evidence="5" id="KW-0378">Hydrolase</keyword>
<comment type="cofactor">
    <cofactor evidence="1 7">
        <name>Mg(2+)</name>
        <dbReference type="ChEBI" id="CHEBI:18420"/>
    </cofactor>
</comment>
<keyword evidence="6 7" id="KW-0460">Magnesium</keyword>
<dbReference type="PANTHER" id="PTHR21485">
    <property type="entry name" value="HAD SUPERFAMILY MEMBERS CMAS AND KDSC"/>
    <property type="match status" value="1"/>
</dbReference>
<keyword evidence="4 7" id="KW-0479">Metal-binding</keyword>
<dbReference type="CDD" id="cd01630">
    <property type="entry name" value="HAD_KDO-like"/>
    <property type="match status" value="1"/>
</dbReference>
<feature type="binding site" evidence="7">
    <location>
        <position position="29"/>
    </location>
    <ligand>
        <name>Mg(2+)</name>
        <dbReference type="ChEBI" id="CHEBI:18420"/>
    </ligand>
</feature>
<dbReference type="PANTHER" id="PTHR21485:SF3">
    <property type="entry name" value="N-ACYLNEURAMINATE CYTIDYLYLTRANSFERASE"/>
    <property type="match status" value="1"/>
</dbReference>
<dbReference type="SFLD" id="SFLDS00003">
    <property type="entry name" value="Haloacid_Dehalogenase"/>
    <property type="match status" value="1"/>
</dbReference>
<evidence type="ECO:0000256" key="7">
    <source>
        <dbReference type="PIRSR" id="PIRSR006118-2"/>
    </source>
</evidence>
<reference evidence="8 9" key="1">
    <citation type="submission" date="2019-05" db="EMBL/GenBank/DDBJ databases">
        <title>The Complete Genome Sequence of the n-alkane-degrading Desulfoglaeba alkanexedens ALDC reveals multiple alkylsuccinate synthase gene clusters.</title>
        <authorList>
            <person name="Callaghan A.V."/>
            <person name="Davidova I.A."/>
            <person name="Duncan K.E."/>
            <person name="Morris B."/>
            <person name="McInerney M.J."/>
        </authorList>
    </citation>
    <scope>NUCLEOTIDE SEQUENCE [LARGE SCALE GENOMIC DNA]</scope>
    <source>
        <strain evidence="8 9">ALDC</strain>
    </source>
</reference>
<evidence type="ECO:0000313" key="9">
    <source>
        <dbReference type="Proteomes" id="UP000298602"/>
    </source>
</evidence>
<dbReference type="OrthoDB" id="9805604at2"/>
<dbReference type="EMBL" id="CP040098">
    <property type="protein sequence ID" value="QCQ23076.1"/>
    <property type="molecule type" value="Genomic_DNA"/>
</dbReference>
<dbReference type="GO" id="GO:0008781">
    <property type="term" value="F:N-acylneuraminate cytidylyltransferase activity"/>
    <property type="evidence" value="ECO:0007669"/>
    <property type="project" value="TreeGrafter"/>
</dbReference>
<dbReference type="RefSeq" id="WP_137425356.1">
    <property type="nucleotide sequence ID" value="NZ_CP040098.1"/>
</dbReference>
<comment type="subunit">
    <text evidence="3">Homotetramer.</text>
</comment>
<gene>
    <name evidence="8" type="ORF">FDQ92_13385</name>
</gene>
<organism evidence="8 9">
    <name type="scientific">Desulfoglaeba alkanexedens ALDC</name>
    <dbReference type="NCBI Taxonomy" id="980445"/>
    <lineage>
        <taxon>Bacteria</taxon>
        <taxon>Pseudomonadati</taxon>
        <taxon>Thermodesulfobacteriota</taxon>
        <taxon>Syntrophobacteria</taxon>
        <taxon>Syntrophobacterales</taxon>
        <taxon>Syntrophobacteraceae</taxon>
        <taxon>Desulfoglaeba</taxon>
    </lineage>
</organism>
<evidence type="ECO:0000256" key="5">
    <source>
        <dbReference type="ARBA" id="ARBA00022801"/>
    </source>
</evidence>
<dbReference type="InterPro" id="IPR023214">
    <property type="entry name" value="HAD_sf"/>
</dbReference>
<reference evidence="8 9" key="2">
    <citation type="submission" date="2019-05" db="EMBL/GenBank/DDBJ databases">
        <authorList>
            <person name="Suflita J.M."/>
            <person name="Marks C.R."/>
        </authorList>
    </citation>
    <scope>NUCLEOTIDE SEQUENCE [LARGE SCALE GENOMIC DNA]</scope>
    <source>
        <strain evidence="8 9">ALDC</strain>
    </source>
</reference>
<dbReference type="NCBIfam" id="TIGR01670">
    <property type="entry name" value="KdsC-phosphatas"/>
    <property type="match status" value="1"/>
</dbReference>
<dbReference type="Gene3D" id="3.40.50.1000">
    <property type="entry name" value="HAD superfamily/HAD-like"/>
    <property type="match status" value="1"/>
</dbReference>
<evidence type="ECO:0000256" key="2">
    <source>
        <dbReference type="ARBA" id="ARBA00005893"/>
    </source>
</evidence>
<evidence type="ECO:0000256" key="4">
    <source>
        <dbReference type="ARBA" id="ARBA00022723"/>
    </source>
</evidence>
<dbReference type="SUPFAM" id="SSF56784">
    <property type="entry name" value="HAD-like"/>
    <property type="match status" value="1"/>
</dbReference>
<protein>
    <submittedName>
        <fullName evidence="8">Phenylphosphate carboxylase subunit delta</fullName>
    </submittedName>
</protein>
<feature type="binding site" evidence="7">
    <location>
        <position position="122"/>
    </location>
    <ligand>
        <name>Mg(2+)</name>
        <dbReference type="ChEBI" id="CHEBI:18420"/>
    </ligand>
</feature>
<dbReference type="Pfam" id="PF08282">
    <property type="entry name" value="Hydrolase_3"/>
    <property type="match status" value="1"/>
</dbReference>
<dbReference type="InterPro" id="IPR050793">
    <property type="entry name" value="CMP-NeuNAc_synthase"/>
</dbReference>
<evidence type="ECO:0000313" key="8">
    <source>
        <dbReference type="EMBL" id="QCQ23076.1"/>
    </source>
</evidence>
<dbReference type="InterPro" id="IPR036412">
    <property type="entry name" value="HAD-like_sf"/>
</dbReference>
<feature type="binding site" evidence="7">
    <location>
        <position position="31"/>
    </location>
    <ligand>
        <name>substrate</name>
    </ligand>
</feature>
<dbReference type="PIRSF" id="PIRSF006118">
    <property type="entry name" value="KDO8-P_Ptase"/>
    <property type="match status" value="1"/>
</dbReference>
<dbReference type="GO" id="GO:0016788">
    <property type="term" value="F:hydrolase activity, acting on ester bonds"/>
    <property type="evidence" value="ECO:0007669"/>
    <property type="project" value="InterPro"/>
</dbReference>
<accession>A0A4P8L4Y2</accession>
<dbReference type="Proteomes" id="UP000298602">
    <property type="component" value="Chromosome"/>
</dbReference>
<sequence length="193" mass="21408">MPAAEPRTSAVPDETVRRKAIAVRLMIFDVDGVLTDGRIIYHDDGSELKAYDVQDGHGIKLLLRAGLEVAFMSGRYCGAVARRAEGLGIRRVFQNIQHKAGAYAEIKEELGLRDAQVGYMGDDLIDIPVMRRVGFAVTVPNASPHVRPYAHYITRAAGGRGACREVCELLLHSQGLWESVTRRYFHDDFPSEV</sequence>
<dbReference type="SFLD" id="SFLDG01136">
    <property type="entry name" value="C1.6:_Phosphoserine_Phosphatas"/>
    <property type="match status" value="1"/>
</dbReference>
<proteinExistence type="inferred from homology"/>
<evidence type="ECO:0000256" key="3">
    <source>
        <dbReference type="ARBA" id="ARBA00011881"/>
    </source>
</evidence>
<dbReference type="SFLD" id="SFLDG01138">
    <property type="entry name" value="C1.6.2:_Deoxy-d-mannose-octulo"/>
    <property type="match status" value="1"/>
</dbReference>
<dbReference type="AlphaFoldDB" id="A0A4P8L4Y2"/>
<dbReference type="KEGG" id="dax:FDQ92_13385"/>
<dbReference type="FunFam" id="3.40.50.1000:FF:000029">
    <property type="entry name" value="3-deoxy-D-manno-octulosonate 8-phosphate phosphatase KdsC"/>
    <property type="match status" value="1"/>
</dbReference>
<evidence type="ECO:0000256" key="1">
    <source>
        <dbReference type="ARBA" id="ARBA00001946"/>
    </source>
</evidence>
<dbReference type="GO" id="GO:0046872">
    <property type="term" value="F:metal ion binding"/>
    <property type="evidence" value="ECO:0007669"/>
    <property type="project" value="UniProtKB-KW"/>
</dbReference>
<comment type="similarity">
    <text evidence="2">Belongs to the KdsC family.</text>
</comment>
<keyword evidence="9" id="KW-1185">Reference proteome</keyword>